<evidence type="ECO:0000256" key="5">
    <source>
        <dbReference type="SAM" id="Phobius"/>
    </source>
</evidence>
<feature type="domain" description="Sodium/calcium exchanger membrane region" evidence="6">
    <location>
        <begin position="7"/>
        <end position="162"/>
    </location>
</feature>
<keyword evidence="4 5" id="KW-0472">Membrane</keyword>
<feature type="transmembrane region" description="Helical" evidence="5">
    <location>
        <begin position="217"/>
        <end position="236"/>
    </location>
</feature>
<keyword evidence="2 5" id="KW-0812">Transmembrane</keyword>
<accession>A0A1M5RKJ1</accession>
<evidence type="ECO:0000256" key="3">
    <source>
        <dbReference type="ARBA" id="ARBA00022989"/>
    </source>
</evidence>
<evidence type="ECO:0000256" key="2">
    <source>
        <dbReference type="ARBA" id="ARBA00022692"/>
    </source>
</evidence>
<reference evidence="7 8" key="1">
    <citation type="submission" date="2016-11" db="EMBL/GenBank/DDBJ databases">
        <authorList>
            <person name="Jaros S."/>
            <person name="Januszkiewicz K."/>
            <person name="Wedrychowicz H."/>
        </authorList>
    </citation>
    <scope>NUCLEOTIDE SEQUENCE [LARGE SCALE GENOMIC DNA]</scope>
    <source>
        <strain evidence="7 8">DSM 9297</strain>
    </source>
</reference>
<feature type="transmembrane region" description="Helical" evidence="5">
    <location>
        <begin position="311"/>
        <end position="336"/>
    </location>
</feature>
<sequence>MVSLLSAVALAVVGTAVVWVGGGRLESASERLGAHYGLPAVVQGAVIAAVGSSFPELTSVVLAVLLHGNFDLGVGAIVGSAVFNILVIPGWSALRGRGLRADRDVVYKETQFYMLAVAVLLLTFSLGVIYAPQPVTNGLTSTLTRPLALIPLALYAVYLFIQSQDVSDFEAPVVDDVTPARQWLLLVGSLVAILVGVEALVQAALSLETALGVPSTVWGLTVVAAGTSLPDTVVSVRAAEAGRGPTSLANVLGSNTFDLLVAIPVGVLLVPDGAVEVDFGTAVPMMGFLTVATLGFLVVTRTNLELDRPEAVSLLGLYGVFIAWMVLETLGVTALVPGV</sequence>
<dbReference type="AlphaFoldDB" id="A0A1M5RKJ1"/>
<dbReference type="Gene3D" id="1.20.1420.30">
    <property type="entry name" value="NCX, central ion-binding region"/>
    <property type="match status" value="1"/>
</dbReference>
<organism evidence="7 8">
    <name type="scientific">Halobaculum gomorrense</name>
    <dbReference type="NCBI Taxonomy" id="43928"/>
    <lineage>
        <taxon>Archaea</taxon>
        <taxon>Methanobacteriati</taxon>
        <taxon>Methanobacteriota</taxon>
        <taxon>Stenosarchaea group</taxon>
        <taxon>Halobacteria</taxon>
        <taxon>Halobacteriales</taxon>
        <taxon>Haloferacaceae</taxon>
        <taxon>Halobaculum</taxon>
    </lineage>
</organism>
<feature type="transmembrane region" description="Helical" evidence="5">
    <location>
        <begin position="72"/>
        <end position="91"/>
    </location>
</feature>
<keyword evidence="8" id="KW-1185">Reference proteome</keyword>
<feature type="transmembrane region" description="Helical" evidence="5">
    <location>
        <begin position="248"/>
        <end position="270"/>
    </location>
</feature>
<dbReference type="GO" id="GO:0005886">
    <property type="term" value="C:plasma membrane"/>
    <property type="evidence" value="ECO:0007669"/>
    <property type="project" value="TreeGrafter"/>
</dbReference>
<comment type="subcellular location">
    <subcellularLocation>
        <location evidence="1">Membrane</location>
        <topology evidence="1">Multi-pass membrane protein</topology>
    </subcellularLocation>
</comment>
<dbReference type="PANTHER" id="PTHR10846:SF8">
    <property type="entry name" value="INNER MEMBRANE PROTEIN YRBG"/>
    <property type="match status" value="1"/>
</dbReference>
<feature type="transmembrane region" description="Helical" evidence="5">
    <location>
        <begin position="6"/>
        <end position="25"/>
    </location>
</feature>
<dbReference type="GO" id="GO:0005262">
    <property type="term" value="F:calcium channel activity"/>
    <property type="evidence" value="ECO:0007669"/>
    <property type="project" value="TreeGrafter"/>
</dbReference>
<dbReference type="GO" id="GO:0006874">
    <property type="term" value="P:intracellular calcium ion homeostasis"/>
    <property type="evidence" value="ECO:0007669"/>
    <property type="project" value="TreeGrafter"/>
</dbReference>
<gene>
    <name evidence="7" type="ORF">SAMN05443636_2228</name>
</gene>
<evidence type="ECO:0000259" key="6">
    <source>
        <dbReference type="Pfam" id="PF01699"/>
    </source>
</evidence>
<feature type="transmembrane region" description="Helical" evidence="5">
    <location>
        <begin position="112"/>
        <end position="131"/>
    </location>
</feature>
<dbReference type="OrthoDB" id="204563at2157"/>
<evidence type="ECO:0000256" key="4">
    <source>
        <dbReference type="ARBA" id="ARBA00023136"/>
    </source>
</evidence>
<dbReference type="PANTHER" id="PTHR10846">
    <property type="entry name" value="SODIUM/POTASSIUM/CALCIUM EXCHANGER"/>
    <property type="match status" value="1"/>
</dbReference>
<proteinExistence type="predicted"/>
<dbReference type="STRING" id="43928.SAMN05443636_2228"/>
<feature type="transmembrane region" description="Helical" evidence="5">
    <location>
        <begin position="143"/>
        <end position="161"/>
    </location>
</feature>
<feature type="transmembrane region" description="Helical" evidence="5">
    <location>
        <begin position="182"/>
        <end position="205"/>
    </location>
</feature>
<feature type="transmembrane region" description="Helical" evidence="5">
    <location>
        <begin position="282"/>
        <end position="299"/>
    </location>
</feature>
<evidence type="ECO:0000313" key="7">
    <source>
        <dbReference type="EMBL" id="SHH26679.1"/>
    </source>
</evidence>
<dbReference type="GO" id="GO:0008273">
    <property type="term" value="F:calcium, potassium:sodium antiporter activity"/>
    <property type="evidence" value="ECO:0007669"/>
    <property type="project" value="TreeGrafter"/>
</dbReference>
<dbReference type="RefSeq" id="WP_073309490.1">
    <property type="nucleotide sequence ID" value="NZ_FQWV01000005.1"/>
</dbReference>
<name>A0A1M5RKJ1_9EURY</name>
<protein>
    <submittedName>
        <fullName evidence="7">Cation:H+ antiporter</fullName>
    </submittedName>
</protein>
<dbReference type="InterPro" id="IPR004481">
    <property type="entry name" value="K/Na/Ca-exchanger"/>
</dbReference>
<evidence type="ECO:0000313" key="8">
    <source>
        <dbReference type="Proteomes" id="UP000184357"/>
    </source>
</evidence>
<feature type="domain" description="Sodium/calcium exchanger membrane region" evidence="6">
    <location>
        <begin position="183"/>
        <end position="326"/>
    </location>
</feature>
<dbReference type="InterPro" id="IPR044880">
    <property type="entry name" value="NCX_ion-bd_dom_sf"/>
</dbReference>
<dbReference type="EMBL" id="FQWV01000005">
    <property type="protein sequence ID" value="SHH26679.1"/>
    <property type="molecule type" value="Genomic_DNA"/>
</dbReference>
<dbReference type="Pfam" id="PF01699">
    <property type="entry name" value="Na_Ca_ex"/>
    <property type="match status" value="2"/>
</dbReference>
<dbReference type="Proteomes" id="UP000184357">
    <property type="component" value="Unassembled WGS sequence"/>
</dbReference>
<evidence type="ECO:0000256" key="1">
    <source>
        <dbReference type="ARBA" id="ARBA00004141"/>
    </source>
</evidence>
<feature type="transmembrane region" description="Helical" evidence="5">
    <location>
        <begin position="37"/>
        <end position="66"/>
    </location>
</feature>
<keyword evidence="3 5" id="KW-1133">Transmembrane helix</keyword>
<dbReference type="InterPro" id="IPR004837">
    <property type="entry name" value="NaCa_Exmemb"/>
</dbReference>